<evidence type="ECO:0000256" key="1">
    <source>
        <dbReference type="SAM" id="MobiDB-lite"/>
    </source>
</evidence>
<evidence type="ECO:0008006" key="4">
    <source>
        <dbReference type="Google" id="ProtNLM"/>
    </source>
</evidence>
<gene>
    <name evidence="2" type="ORF">HMPREF1476_00247</name>
</gene>
<organism evidence="2 3">
    <name type="scientific">Sutterella wadsworthensis HGA0223</name>
    <dbReference type="NCBI Taxonomy" id="1203554"/>
    <lineage>
        <taxon>Bacteria</taxon>
        <taxon>Pseudomonadati</taxon>
        <taxon>Pseudomonadota</taxon>
        <taxon>Betaproteobacteria</taxon>
        <taxon>Burkholderiales</taxon>
        <taxon>Sutterellaceae</taxon>
        <taxon>Sutterella</taxon>
    </lineage>
</organism>
<dbReference type="Proteomes" id="UP000014400">
    <property type="component" value="Unassembled WGS sequence"/>
</dbReference>
<feature type="compositionally biased region" description="Basic and acidic residues" evidence="1">
    <location>
        <begin position="14"/>
        <end position="23"/>
    </location>
</feature>
<dbReference type="STRING" id="1203554.HMPREF1476_00247"/>
<dbReference type="EMBL" id="ATCF01000004">
    <property type="protein sequence ID" value="EPE02011.1"/>
    <property type="molecule type" value="Genomic_DNA"/>
</dbReference>
<dbReference type="RefSeq" id="WP_016473682.1">
    <property type="nucleotide sequence ID" value="NZ_KE150480.1"/>
</dbReference>
<evidence type="ECO:0000313" key="3">
    <source>
        <dbReference type="Proteomes" id="UP000014400"/>
    </source>
</evidence>
<dbReference type="PATRIC" id="fig|1203554.3.peg.225"/>
<dbReference type="AlphaFoldDB" id="S3BRI7"/>
<comment type="caution">
    <text evidence="2">The sequence shown here is derived from an EMBL/GenBank/DDBJ whole genome shotgun (WGS) entry which is preliminary data.</text>
</comment>
<dbReference type="eggNOG" id="ENOG503454T">
    <property type="taxonomic scope" value="Bacteria"/>
</dbReference>
<dbReference type="HOGENOM" id="CLU_163903_0_0_4"/>
<reference evidence="2 3" key="1">
    <citation type="submission" date="2013-04" db="EMBL/GenBank/DDBJ databases">
        <title>The Genome Sequence of Sutterella wadsworthensis HGA0223.</title>
        <authorList>
            <consortium name="The Broad Institute Genomics Platform"/>
            <person name="Earl A."/>
            <person name="Ward D."/>
            <person name="Feldgarden M."/>
            <person name="Gevers D."/>
            <person name="Schmidt T.M."/>
            <person name="Dover J."/>
            <person name="Dai D."/>
            <person name="Walker B."/>
            <person name="Young S."/>
            <person name="Zeng Q."/>
            <person name="Gargeya S."/>
            <person name="Fitzgerald M."/>
            <person name="Haas B."/>
            <person name="Abouelleil A."/>
            <person name="Allen A.W."/>
            <person name="Alvarado L."/>
            <person name="Arachchi H.M."/>
            <person name="Berlin A.M."/>
            <person name="Chapman S.B."/>
            <person name="Gainer-Dewar J."/>
            <person name="Goldberg J."/>
            <person name="Griggs A."/>
            <person name="Gujja S."/>
            <person name="Hansen M."/>
            <person name="Howarth C."/>
            <person name="Imamovic A."/>
            <person name="Ireland A."/>
            <person name="Larimer J."/>
            <person name="McCowan C."/>
            <person name="Murphy C."/>
            <person name="Pearson M."/>
            <person name="Poon T.W."/>
            <person name="Priest M."/>
            <person name="Roberts A."/>
            <person name="Saif S."/>
            <person name="Shea T."/>
            <person name="Sisk P."/>
            <person name="Sykes S."/>
            <person name="Wortman J."/>
            <person name="Nusbaum C."/>
            <person name="Birren B."/>
        </authorList>
    </citation>
    <scope>NUCLEOTIDE SEQUENCE [LARGE SCALE GENOMIC DNA]</scope>
    <source>
        <strain evidence="2 3">HGA0223</strain>
    </source>
</reference>
<keyword evidence="3" id="KW-1185">Reference proteome</keyword>
<evidence type="ECO:0000313" key="2">
    <source>
        <dbReference type="EMBL" id="EPE02011.1"/>
    </source>
</evidence>
<accession>S3BRI7</accession>
<sequence length="117" mass="12812">MANESNLIPNSKRTPSERRENAKKAGRASGVSRRRRKTFKELLEIALMKQCEGEGTYGEAVVASMLEAALAGDVKAFVAIRDTVGEKPVEKVASEIEGGLRLYWDRAAAAKKEDTET</sequence>
<feature type="compositionally biased region" description="Polar residues" evidence="1">
    <location>
        <begin position="1"/>
        <end position="13"/>
    </location>
</feature>
<dbReference type="GeneID" id="64061911"/>
<feature type="region of interest" description="Disordered" evidence="1">
    <location>
        <begin position="1"/>
        <end position="34"/>
    </location>
</feature>
<name>S3BRI7_9BURK</name>
<proteinExistence type="predicted"/>
<protein>
    <recommendedName>
        <fullName evidence="4">DUF5681 domain-containing protein</fullName>
    </recommendedName>
</protein>